<name>A0ABP3CE53_9GAMM</name>
<gene>
    <name evidence="1" type="ORF">GCM10009123_05180</name>
</gene>
<keyword evidence="2" id="KW-1185">Reference proteome</keyword>
<sequence length="273" mass="31574">MFGKKLQFKSSNPLSQLDDSNIRFLEYSLQKKPYKELFTHPDMEAVWRTLLDKASELHPCLMMDRSVMGGAFLYINIFLIALDKATNFNKAYNRLTQNEKRKKLEKAQIAVNTLLSIIDNLDIDQNLIEEMPQKIINKISEYKSLINLDEESLTNTDASLSYLVHGRGSDLANVVLSIESYSLLNSLKHYNKKLEELMNEKSIISSPNAVDAEELFFIRTITRSFCITYGQPFYNQVAIISSIYFGKEFDKESIRYKVKNFVPEWKECFKKGG</sequence>
<proteinExistence type="predicted"/>
<evidence type="ECO:0000313" key="2">
    <source>
        <dbReference type="Proteomes" id="UP001501221"/>
    </source>
</evidence>
<comment type="caution">
    <text evidence="1">The sequence shown here is derived from an EMBL/GenBank/DDBJ whole genome shotgun (WGS) entry which is preliminary data.</text>
</comment>
<dbReference type="EMBL" id="BAAAFM010000001">
    <property type="protein sequence ID" value="GAA0200803.1"/>
    <property type="molecule type" value="Genomic_DNA"/>
</dbReference>
<dbReference type="Proteomes" id="UP001501221">
    <property type="component" value="Unassembled WGS sequence"/>
</dbReference>
<reference evidence="2" key="1">
    <citation type="journal article" date="2019" name="Int. J. Syst. Evol. Microbiol.">
        <title>The Global Catalogue of Microorganisms (GCM) 10K type strain sequencing project: providing services to taxonomists for standard genome sequencing and annotation.</title>
        <authorList>
            <consortium name="The Broad Institute Genomics Platform"/>
            <consortium name="The Broad Institute Genome Sequencing Center for Infectious Disease"/>
            <person name="Wu L."/>
            <person name="Ma J."/>
        </authorList>
    </citation>
    <scope>NUCLEOTIDE SEQUENCE [LARGE SCALE GENOMIC DNA]</scope>
    <source>
        <strain evidence="2">JCM 16211</strain>
    </source>
</reference>
<organism evidence="1 2">
    <name type="scientific">Kangiella japonica</name>
    <dbReference type="NCBI Taxonomy" id="647384"/>
    <lineage>
        <taxon>Bacteria</taxon>
        <taxon>Pseudomonadati</taxon>
        <taxon>Pseudomonadota</taxon>
        <taxon>Gammaproteobacteria</taxon>
        <taxon>Kangiellales</taxon>
        <taxon>Kangiellaceae</taxon>
        <taxon>Kangiella</taxon>
    </lineage>
</organism>
<accession>A0ABP3CE53</accession>
<protein>
    <submittedName>
        <fullName evidence="1">Uncharacterized protein</fullName>
    </submittedName>
</protein>
<evidence type="ECO:0000313" key="1">
    <source>
        <dbReference type="EMBL" id="GAA0200803.1"/>
    </source>
</evidence>